<sequence length="294" mass="31459">MDAWMQRHAGQTTRLRLHAVALDDSTLVAGADGIATACPGAQAAGHVLARLALSLRRFDACLLPITPDTLGWTRMALSCAGGGLHTPLIGLARGLKAAAVQDLLMLGMKDFVRDPLCPEELRVRVDRVAGGDRAAPNIASNVAPNADPSAVPPAKSWPPSLAMPRAVREPMAPYYETGPVPAAITRAARAATMALGLGDARPRLPREALDSGLLAIQAAPRVHPDEPFRIAKSRVVDSFERDYVRTALSRHAGNVARAARASAKHRRAFWALMRKHHIDAAPYRSRQAGNEQSD</sequence>
<evidence type="ECO:0008006" key="3">
    <source>
        <dbReference type="Google" id="ProtNLM"/>
    </source>
</evidence>
<proteinExistence type="predicted"/>
<reference evidence="1 2" key="1">
    <citation type="submission" date="2017-05" db="EMBL/GenBank/DDBJ databases">
        <title>Complete and WGS of Bordetella genogroups.</title>
        <authorList>
            <person name="Spilker T."/>
            <person name="LiPuma J."/>
        </authorList>
    </citation>
    <scope>NUCLEOTIDE SEQUENCE [LARGE SCALE GENOMIC DNA]</scope>
    <source>
        <strain evidence="1 2">AU19157</strain>
    </source>
</reference>
<name>A0A1W6YUG7_9BORD</name>
<dbReference type="Gene3D" id="1.10.10.60">
    <property type="entry name" value="Homeodomain-like"/>
    <property type="match status" value="1"/>
</dbReference>
<dbReference type="SUPFAM" id="SSF46689">
    <property type="entry name" value="Homeodomain-like"/>
    <property type="match status" value="1"/>
</dbReference>
<dbReference type="InterPro" id="IPR009057">
    <property type="entry name" value="Homeodomain-like_sf"/>
</dbReference>
<dbReference type="EMBL" id="CP021108">
    <property type="protein sequence ID" value="ARP84742.1"/>
    <property type="molecule type" value="Genomic_DNA"/>
</dbReference>
<gene>
    <name evidence="1" type="ORF">CAL12_25780</name>
</gene>
<evidence type="ECO:0000313" key="1">
    <source>
        <dbReference type="EMBL" id="ARP84742.1"/>
    </source>
</evidence>
<dbReference type="KEGG" id="bgv:CAL12_25780"/>
<organism evidence="1 2">
    <name type="scientific">Bordetella genomosp. 8</name>
    <dbReference type="NCBI Taxonomy" id="1416806"/>
    <lineage>
        <taxon>Bacteria</taxon>
        <taxon>Pseudomonadati</taxon>
        <taxon>Pseudomonadota</taxon>
        <taxon>Betaproteobacteria</taxon>
        <taxon>Burkholderiales</taxon>
        <taxon>Alcaligenaceae</taxon>
        <taxon>Bordetella</taxon>
    </lineage>
</organism>
<dbReference type="AlphaFoldDB" id="A0A1W6YUG7"/>
<accession>A0A1W6YUG7</accession>
<protein>
    <recommendedName>
        <fullName evidence="3">DNA binding HTH domain-containing protein</fullName>
    </recommendedName>
</protein>
<dbReference type="STRING" id="1416806.CAL12_25780"/>
<keyword evidence="2" id="KW-1185">Reference proteome</keyword>
<evidence type="ECO:0000313" key="2">
    <source>
        <dbReference type="Proteomes" id="UP000194151"/>
    </source>
</evidence>
<dbReference type="Proteomes" id="UP000194151">
    <property type="component" value="Chromosome"/>
</dbReference>